<dbReference type="Pfam" id="PF00179">
    <property type="entry name" value="UQ_con"/>
    <property type="match status" value="1"/>
</dbReference>
<accession>A0A8C3YQH7</accession>
<reference evidence="2" key="1">
    <citation type="submission" date="2025-08" db="UniProtKB">
        <authorList>
            <consortium name="Ensembl"/>
        </authorList>
    </citation>
    <scope>IDENTIFICATION</scope>
</reference>
<organism evidence="2 3">
    <name type="scientific">Catagonus wagneri</name>
    <name type="common">Chacoan peccary</name>
    <dbReference type="NCBI Taxonomy" id="51154"/>
    <lineage>
        <taxon>Eukaryota</taxon>
        <taxon>Metazoa</taxon>
        <taxon>Chordata</taxon>
        <taxon>Craniata</taxon>
        <taxon>Vertebrata</taxon>
        <taxon>Euteleostomi</taxon>
        <taxon>Mammalia</taxon>
        <taxon>Eutheria</taxon>
        <taxon>Laurasiatheria</taxon>
        <taxon>Artiodactyla</taxon>
        <taxon>Suina</taxon>
        <taxon>Tayassuidae</taxon>
        <taxon>Catagonus</taxon>
    </lineage>
</organism>
<feature type="domain" description="UBC core" evidence="1">
    <location>
        <begin position="1"/>
        <end position="65"/>
    </location>
</feature>
<dbReference type="SUPFAM" id="SSF54495">
    <property type="entry name" value="UBC-like"/>
    <property type="match status" value="1"/>
</dbReference>
<dbReference type="InterPro" id="IPR000608">
    <property type="entry name" value="UBC"/>
</dbReference>
<dbReference type="Gene3D" id="3.10.110.10">
    <property type="entry name" value="Ubiquitin Conjugating Enzyme"/>
    <property type="match status" value="1"/>
</dbReference>
<dbReference type="Proteomes" id="UP000694540">
    <property type="component" value="Unplaced"/>
</dbReference>
<dbReference type="PROSITE" id="PS50127">
    <property type="entry name" value="UBC_2"/>
    <property type="match status" value="1"/>
</dbReference>
<evidence type="ECO:0000259" key="1">
    <source>
        <dbReference type="PROSITE" id="PS50127"/>
    </source>
</evidence>
<dbReference type="AlphaFoldDB" id="A0A8C3YQH7"/>
<keyword evidence="3" id="KW-1185">Reference proteome</keyword>
<name>A0A8C3YQH7_9CETA</name>
<dbReference type="PANTHER" id="PTHR24068">
    <property type="entry name" value="UBIQUITIN-CONJUGATING ENZYME E2"/>
    <property type="match status" value="1"/>
</dbReference>
<dbReference type="Ensembl" id="ENSCWAT00000029089.1">
    <property type="protein sequence ID" value="ENSCWAP00000026834.1"/>
    <property type="gene ID" value="ENSCWAG00000020289.1"/>
</dbReference>
<evidence type="ECO:0000313" key="3">
    <source>
        <dbReference type="Proteomes" id="UP000694540"/>
    </source>
</evidence>
<protein>
    <recommendedName>
        <fullName evidence="1">UBC core domain-containing protein</fullName>
    </recommendedName>
</protein>
<sequence length="65" mass="7196">MYLNFEIEDFPRARCSAGPAGDDMSHWQATTTAPSDSPYQSGVFFLRAHSPTDYPLKPPKAAFTT</sequence>
<proteinExistence type="predicted"/>
<evidence type="ECO:0000313" key="2">
    <source>
        <dbReference type="Ensembl" id="ENSCWAP00000026834.1"/>
    </source>
</evidence>
<dbReference type="InterPro" id="IPR016135">
    <property type="entry name" value="UBQ-conjugating_enzyme/RWD"/>
</dbReference>
<dbReference type="GeneTree" id="ENSGT00940000153169"/>
<reference evidence="2" key="2">
    <citation type="submission" date="2025-09" db="UniProtKB">
        <authorList>
            <consortium name="Ensembl"/>
        </authorList>
    </citation>
    <scope>IDENTIFICATION</scope>
</reference>